<dbReference type="AlphaFoldDB" id="A0A1G5ZDA9"/>
<evidence type="ECO:0000313" key="1">
    <source>
        <dbReference type="EMBL" id="SDA92582.1"/>
    </source>
</evidence>
<evidence type="ECO:0000313" key="2">
    <source>
        <dbReference type="Proteomes" id="UP000198588"/>
    </source>
</evidence>
<dbReference type="EMBL" id="FMXM01000017">
    <property type="protein sequence ID" value="SDA92582.1"/>
    <property type="molecule type" value="Genomic_DNA"/>
</dbReference>
<name>A0A1G5ZDA9_9HYPH</name>
<sequence length="66" mass="7490">MKRPQYRVTYISGHEDNVPQRRKRLSAPIERLGACESPAGPPKEFMVLHGMGDAAQARGYAFERFL</sequence>
<accession>A0A1G5ZDA9</accession>
<reference evidence="1 2" key="1">
    <citation type="submission" date="2016-10" db="EMBL/GenBank/DDBJ databases">
        <authorList>
            <person name="de Groot N.N."/>
        </authorList>
    </citation>
    <scope>NUCLEOTIDE SEQUENCE [LARGE SCALE GENOMIC DNA]</scope>
    <source>
        <strain evidence="1 2">CGMCC 1.12097</strain>
    </source>
</reference>
<protein>
    <submittedName>
        <fullName evidence="1">Uncharacterized protein</fullName>
    </submittedName>
</protein>
<proteinExistence type="predicted"/>
<gene>
    <name evidence="1" type="ORF">SAMN02927914_04764</name>
</gene>
<dbReference type="Proteomes" id="UP000198588">
    <property type="component" value="Unassembled WGS sequence"/>
</dbReference>
<organism evidence="1 2">
    <name type="scientific">Mesorhizobium qingshengii</name>
    <dbReference type="NCBI Taxonomy" id="1165689"/>
    <lineage>
        <taxon>Bacteria</taxon>
        <taxon>Pseudomonadati</taxon>
        <taxon>Pseudomonadota</taxon>
        <taxon>Alphaproteobacteria</taxon>
        <taxon>Hyphomicrobiales</taxon>
        <taxon>Phyllobacteriaceae</taxon>
        <taxon>Mesorhizobium</taxon>
    </lineage>
</organism>